<name>A0A2P4P406_RHIID</name>
<keyword evidence="1" id="KW-0732">Signal</keyword>
<evidence type="ECO:0000313" key="3">
    <source>
        <dbReference type="Proteomes" id="UP000018888"/>
    </source>
</evidence>
<dbReference type="Proteomes" id="UP000018888">
    <property type="component" value="Unassembled WGS sequence"/>
</dbReference>
<protein>
    <submittedName>
        <fullName evidence="2">Uncharacterized protein</fullName>
    </submittedName>
</protein>
<reference evidence="2 3" key="2">
    <citation type="journal article" date="2018" name="New Phytol.">
        <title>High intraspecific genome diversity in the model arbuscular mycorrhizal symbiont Rhizophagus irregularis.</title>
        <authorList>
            <person name="Chen E.C.H."/>
            <person name="Morin E."/>
            <person name="Beaudet D."/>
            <person name="Noel J."/>
            <person name="Yildirir G."/>
            <person name="Ndikumana S."/>
            <person name="Charron P."/>
            <person name="St-Onge C."/>
            <person name="Giorgi J."/>
            <person name="Kruger M."/>
            <person name="Marton T."/>
            <person name="Ropars J."/>
            <person name="Grigoriev I.V."/>
            <person name="Hainaut M."/>
            <person name="Henrissat B."/>
            <person name="Roux C."/>
            <person name="Martin F."/>
            <person name="Corradi N."/>
        </authorList>
    </citation>
    <scope>NUCLEOTIDE SEQUENCE [LARGE SCALE GENOMIC DNA]</scope>
    <source>
        <strain evidence="2 3">DAOM 197198</strain>
    </source>
</reference>
<comment type="caution">
    <text evidence="2">The sequence shown here is derived from an EMBL/GenBank/DDBJ whole genome shotgun (WGS) entry which is preliminary data.</text>
</comment>
<keyword evidence="3" id="KW-1185">Reference proteome</keyword>
<gene>
    <name evidence="2" type="ORF">GLOIN_2v1716380</name>
</gene>
<dbReference type="AlphaFoldDB" id="A0A2P4P406"/>
<evidence type="ECO:0000256" key="1">
    <source>
        <dbReference type="SAM" id="SignalP"/>
    </source>
</evidence>
<feature type="signal peptide" evidence="1">
    <location>
        <begin position="1"/>
        <end position="20"/>
    </location>
</feature>
<sequence length="78" mass="8818">MCIILMLLSTIGSNIDLISSYPNSITQSFSSIFSCTSFSYICITTGTIHFIASKFGLIPSEWYFNIKTEFLIIYRICP</sequence>
<organism evidence="2 3">
    <name type="scientific">Rhizophagus irregularis (strain DAOM 181602 / DAOM 197198 / MUCL 43194)</name>
    <name type="common">Arbuscular mycorrhizal fungus</name>
    <name type="synonym">Glomus intraradices</name>
    <dbReference type="NCBI Taxonomy" id="747089"/>
    <lineage>
        <taxon>Eukaryota</taxon>
        <taxon>Fungi</taxon>
        <taxon>Fungi incertae sedis</taxon>
        <taxon>Mucoromycota</taxon>
        <taxon>Glomeromycotina</taxon>
        <taxon>Glomeromycetes</taxon>
        <taxon>Glomerales</taxon>
        <taxon>Glomeraceae</taxon>
        <taxon>Rhizophagus</taxon>
    </lineage>
</organism>
<proteinExistence type="predicted"/>
<reference evidence="2 3" key="1">
    <citation type="journal article" date="2013" name="Proc. Natl. Acad. Sci. U.S.A.">
        <title>Genome of an arbuscular mycorrhizal fungus provides insight into the oldest plant symbiosis.</title>
        <authorList>
            <person name="Tisserant E."/>
            <person name="Malbreil M."/>
            <person name="Kuo A."/>
            <person name="Kohler A."/>
            <person name="Symeonidi A."/>
            <person name="Balestrini R."/>
            <person name="Charron P."/>
            <person name="Duensing N."/>
            <person name="Frei Dit Frey N."/>
            <person name="Gianinazzi-Pearson V."/>
            <person name="Gilbert L.B."/>
            <person name="Handa Y."/>
            <person name="Herr J.R."/>
            <person name="Hijri M."/>
            <person name="Koul R."/>
            <person name="Kawaguchi M."/>
            <person name="Krajinski F."/>
            <person name="Lammers P.J."/>
            <person name="Masclaux F.G."/>
            <person name="Murat C."/>
            <person name="Morin E."/>
            <person name="Ndikumana S."/>
            <person name="Pagni M."/>
            <person name="Petitpierre D."/>
            <person name="Requena N."/>
            <person name="Rosikiewicz P."/>
            <person name="Riley R."/>
            <person name="Saito K."/>
            <person name="San Clemente H."/>
            <person name="Shapiro H."/>
            <person name="van Tuinen D."/>
            <person name="Becard G."/>
            <person name="Bonfante P."/>
            <person name="Paszkowski U."/>
            <person name="Shachar-Hill Y.Y."/>
            <person name="Tuskan G.A."/>
            <person name="Young P.W."/>
            <person name="Sanders I.R."/>
            <person name="Henrissat B."/>
            <person name="Rensing S.A."/>
            <person name="Grigoriev I.V."/>
            <person name="Corradi N."/>
            <person name="Roux C."/>
            <person name="Martin F."/>
        </authorList>
    </citation>
    <scope>NUCLEOTIDE SEQUENCE [LARGE SCALE GENOMIC DNA]</scope>
    <source>
        <strain evidence="2 3">DAOM 197198</strain>
    </source>
</reference>
<feature type="chain" id="PRO_5015122234" evidence="1">
    <location>
        <begin position="21"/>
        <end position="78"/>
    </location>
</feature>
<dbReference type="EMBL" id="AUPC02000408">
    <property type="protein sequence ID" value="POG60123.1"/>
    <property type="molecule type" value="Genomic_DNA"/>
</dbReference>
<accession>A0A2P4P406</accession>
<evidence type="ECO:0000313" key="2">
    <source>
        <dbReference type="EMBL" id="POG60123.1"/>
    </source>
</evidence>